<evidence type="ECO:0000256" key="3">
    <source>
        <dbReference type="ARBA" id="ARBA00008737"/>
    </source>
</evidence>
<evidence type="ECO:0000313" key="12">
    <source>
        <dbReference type="EMBL" id="SDH35865.1"/>
    </source>
</evidence>
<reference evidence="12 13" key="1">
    <citation type="submission" date="2016-10" db="EMBL/GenBank/DDBJ databases">
        <authorList>
            <person name="de Groot N.N."/>
        </authorList>
    </citation>
    <scope>NUCLEOTIDE SEQUENCE [LARGE SCALE GENOMIC DNA]</scope>
    <source>
        <strain evidence="12 13">L 420-91</strain>
    </source>
</reference>
<dbReference type="Proteomes" id="UP000198956">
    <property type="component" value="Unassembled WGS sequence"/>
</dbReference>
<dbReference type="Gene3D" id="3.20.20.70">
    <property type="entry name" value="Aldolase class I"/>
    <property type="match status" value="1"/>
</dbReference>
<keyword evidence="6 9" id="KW-0822">Tryptophan biosynthesis</keyword>
<dbReference type="SUPFAM" id="SSF51366">
    <property type="entry name" value="Ribulose-phoshate binding barrel"/>
    <property type="match status" value="1"/>
</dbReference>
<protein>
    <recommendedName>
        <fullName evidence="9">Indole-3-glycerol phosphate synthase</fullName>
        <shortName evidence="9">IGPS</shortName>
        <ecNumber evidence="9">4.1.1.48</ecNumber>
    </recommendedName>
</protein>
<evidence type="ECO:0000313" key="13">
    <source>
        <dbReference type="Proteomes" id="UP000198956"/>
    </source>
</evidence>
<dbReference type="InterPro" id="IPR045186">
    <property type="entry name" value="Indole-3-glycerol_P_synth"/>
</dbReference>
<dbReference type="AlphaFoldDB" id="A0A1G8BRM0"/>
<dbReference type="GeneID" id="97141034"/>
<dbReference type="PANTHER" id="PTHR22854:SF2">
    <property type="entry name" value="INDOLE-3-GLYCEROL-PHOSPHATE SYNTHASE"/>
    <property type="match status" value="1"/>
</dbReference>
<dbReference type="InterPro" id="IPR001468">
    <property type="entry name" value="Indole-3-GlycerolPSynthase_CS"/>
</dbReference>
<dbReference type="GO" id="GO:0004640">
    <property type="term" value="F:phosphoribosylanthranilate isomerase activity"/>
    <property type="evidence" value="ECO:0007669"/>
    <property type="project" value="TreeGrafter"/>
</dbReference>
<evidence type="ECO:0000256" key="5">
    <source>
        <dbReference type="ARBA" id="ARBA00022793"/>
    </source>
</evidence>
<evidence type="ECO:0000259" key="10">
    <source>
        <dbReference type="Pfam" id="PF00218"/>
    </source>
</evidence>
<dbReference type="EMBL" id="FNDE01000021">
    <property type="protein sequence ID" value="SDH35865.1"/>
    <property type="molecule type" value="Genomic_DNA"/>
</dbReference>
<keyword evidence="8 9" id="KW-0456">Lyase</keyword>
<evidence type="ECO:0000256" key="8">
    <source>
        <dbReference type="ARBA" id="ARBA00023239"/>
    </source>
</evidence>
<gene>
    <name evidence="9 11" type="primary">trpC</name>
    <name evidence="11" type="ORF">K3F53_06590</name>
    <name evidence="12" type="ORF">SAMN04489735_102125</name>
</gene>
<dbReference type="InterPro" id="IPR011060">
    <property type="entry name" value="RibuloseP-bd_barrel"/>
</dbReference>
<evidence type="ECO:0000256" key="7">
    <source>
        <dbReference type="ARBA" id="ARBA00023141"/>
    </source>
</evidence>
<dbReference type="Proteomes" id="UP000826616">
    <property type="component" value="Chromosome"/>
</dbReference>
<keyword evidence="7 9" id="KW-0057">Aromatic amino acid biosynthesis</keyword>
<proteinExistence type="inferred from homology"/>
<evidence type="ECO:0000256" key="1">
    <source>
        <dbReference type="ARBA" id="ARBA00001633"/>
    </source>
</evidence>
<evidence type="ECO:0000256" key="6">
    <source>
        <dbReference type="ARBA" id="ARBA00022822"/>
    </source>
</evidence>
<dbReference type="EMBL" id="CP080764">
    <property type="protein sequence ID" value="QYY43861.1"/>
    <property type="molecule type" value="Genomic_DNA"/>
</dbReference>
<accession>A0A1G8BRM0</accession>
<comment type="similarity">
    <text evidence="3 9">Belongs to the TrpC family.</text>
</comment>
<evidence type="ECO:0000313" key="11">
    <source>
        <dbReference type="EMBL" id="QYY43861.1"/>
    </source>
</evidence>
<dbReference type="NCBIfam" id="NF001377">
    <property type="entry name" value="PRK00278.2-4"/>
    <property type="match status" value="1"/>
</dbReference>
<comment type="pathway">
    <text evidence="2 9">Amino-acid biosynthesis; L-tryptophan biosynthesis; L-tryptophan from chorismate: step 4/5.</text>
</comment>
<dbReference type="CDD" id="cd00331">
    <property type="entry name" value="IGPS"/>
    <property type="match status" value="1"/>
</dbReference>
<evidence type="ECO:0000256" key="2">
    <source>
        <dbReference type="ARBA" id="ARBA00004696"/>
    </source>
</evidence>
<dbReference type="EC" id="4.1.1.48" evidence="9"/>
<dbReference type="GO" id="GO:0000162">
    <property type="term" value="P:L-tryptophan biosynthetic process"/>
    <property type="evidence" value="ECO:0007669"/>
    <property type="project" value="UniProtKB-UniRule"/>
</dbReference>
<dbReference type="RefSeq" id="WP_057899293.1">
    <property type="nucleotide sequence ID" value="NZ_CP080764.1"/>
</dbReference>
<organism evidence="12 13">
    <name type="scientific">Aneurinibacillus thermoaerophilus</name>
    <dbReference type="NCBI Taxonomy" id="143495"/>
    <lineage>
        <taxon>Bacteria</taxon>
        <taxon>Bacillati</taxon>
        <taxon>Bacillota</taxon>
        <taxon>Bacilli</taxon>
        <taxon>Bacillales</taxon>
        <taxon>Paenibacillaceae</taxon>
        <taxon>Aneurinibacillus group</taxon>
        <taxon>Aneurinibacillus</taxon>
    </lineage>
</organism>
<feature type="domain" description="Indole-3-glycerol phosphate synthase" evidence="10">
    <location>
        <begin position="2"/>
        <end position="257"/>
    </location>
</feature>
<name>A0A1G8BRM0_ANETH</name>
<keyword evidence="14" id="KW-1185">Reference proteome</keyword>
<sequence length="271" mass="29780">MLHKIVATKKQEVERLRAEVSLAEMERLIADLPPCLSLKRRFLERRRPVGVIAEVKKASPSKGLIRDPFDPLAIARAYEAADVEGMSVLTDAPYFQGHLSYLRNIKEGLTKSIPLLRKDFLIDPLQLYEARAHGADVVLLIAAILDKKSLCWMAEEARALGLEILVEVHTAEELDTVLDAVEPDLLGINNRDLKTFTTSLATTLNLLGQLPQSTVTISESGIHSPDHIMTLMEAGIDGVLVGEHFMRQANVEQAVCSLVGHAAYASKGASR</sequence>
<dbReference type="InterPro" id="IPR013798">
    <property type="entry name" value="Indole-3-glycerol_P_synth_dom"/>
</dbReference>
<dbReference type="PROSITE" id="PS00614">
    <property type="entry name" value="IGPS"/>
    <property type="match status" value="1"/>
</dbReference>
<dbReference type="OrthoDB" id="9804217at2"/>
<dbReference type="GO" id="GO:0004425">
    <property type="term" value="F:indole-3-glycerol-phosphate synthase activity"/>
    <property type="evidence" value="ECO:0007669"/>
    <property type="project" value="UniProtKB-UniRule"/>
</dbReference>
<keyword evidence="4 9" id="KW-0028">Amino-acid biosynthesis</keyword>
<dbReference type="Pfam" id="PF00218">
    <property type="entry name" value="IGPS"/>
    <property type="match status" value="1"/>
</dbReference>
<evidence type="ECO:0000256" key="4">
    <source>
        <dbReference type="ARBA" id="ARBA00022605"/>
    </source>
</evidence>
<comment type="catalytic activity">
    <reaction evidence="1 9">
        <text>1-(2-carboxyphenylamino)-1-deoxy-D-ribulose 5-phosphate + H(+) = (1S,2R)-1-C-(indol-3-yl)glycerol 3-phosphate + CO2 + H2O</text>
        <dbReference type="Rhea" id="RHEA:23476"/>
        <dbReference type="ChEBI" id="CHEBI:15377"/>
        <dbReference type="ChEBI" id="CHEBI:15378"/>
        <dbReference type="ChEBI" id="CHEBI:16526"/>
        <dbReference type="ChEBI" id="CHEBI:58613"/>
        <dbReference type="ChEBI" id="CHEBI:58866"/>
        <dbReference type="EC" id="4.1.1.48"/>
    </reaction>
</comment>
<dbReference type="FunFam" id="3.20.20.70:FF:000024">
    <property type="entry name" value="Indole-3-glycerol phosphate synthase"/>
    <property type="match status" value="1"/>
</dbReference>
<evidence type="ECO:0000256" key="9">
    <source>
        <dbReference type="HAMAP-Rule" id="MF_00134"/>
    </source>
</evidence>
<dbReference type="UniPathway" id="UPA00035">
    <property type="reaction ID" value="UER00043"/>
</dbReference>
<dbReference type="PANTHER" id="PTHR22854">
    <property type="entry name" value="TRYPTOPHAN BIOSYNTHESIS PROTEIN"/>
    <property type="match status" value="1"/>
</dbReference>
<dbReference type="HAMAP" id="MF_00134_B">
    <property type="entry name" value="IGPS_B"/>
    <property type="match status" value="1"/>
</dbReference>
<reference evidence="11 14" key="2">
    <citation type="submission" date="2021-08" db="EMBL/GenBank/DDBJ databases">
        <title>Complete genome sequence of the strain Aneurinibacillus thermoaerophilus CCM 8960.</title>
        <authorList>
            <person name="Musilova J."/>
            <person name="Kourilova X."/>
            <person name="Pernicova I."/>
            <person name="Bezdicek M."/>
            <person name="Lengerova M."/>
            <person name="Obruca S."/>
            <person name="Sedlar K."/>
        </authorList>
    </citation>
    <scope>NUCLEOTIDE SEQUENCE [LARGE SCALE GENOMIC DNA]</scope>
    <source>
        <strain evidence="11 14">CCM 8960</strain>
    </source>
</reference>
<evidence type="ECO:0000313" key="14">
    <source>
        <dbReference type="Proteomes" id="UP000826616"/>
    </source>
</evidence>
<keyword evidence="5 9" id="KW-0210">Decarboxylase</keyword>
<dbReference type="InterPro" id="IPR013785">
    <property type="entry name" value="Aldolase_TIM"/>
</dbReference>